<dbReference type="OrthoDB" id="6022531at2759"/>
<dbReference type="Proteomes" id="UP000728032">
    <property type="component" value="Unassembled WGS sequence"/>
</dbReference>
<dbReference type="SMART" id="SM00231">
    <property type="entry name" value="FA58C"/>
    <property type="match status" value="1"/>
</dbReference>
<dbReference type="PANTHER" id="PTHR19324:SF33">
    <property type="entry name" value="MUCIN-5AC"/>
    <property type="match status" value="1"/>
</dbReference>
<dbReference type="Gene3D" id="2.60.120.260">
    <property type="entry name" value="Galactose-binding domain-like"/>
    <property type="match status" value="3"/>
</dbReference>
<dbReference type="PANTHER" id="PTHR19324">
    <property type="entry name" value="PERFORIN-LIKE PROTEIN 1"/>
    <property type="match status" value="1"/>
</dbReference>
<reference evidence="5" key="1">
    <citation type="submission" date="2020-11" db="EMBL/GenBank/DDBJ databases">
        <authorList>
            <person name="Tran Van P."/>
        </authorList>
    </citation>
    <scope>NUCLEOTIDE SEQUENCE</scope>
</reference>
<feature type="non-terminal residue" evidence="5">
    <location>
        <position position="1"/>
    </location>
</feature>
<feature type="domain" description="F5/8 type C" evidence="4">
    <location>
        <begin position="708"/>
        <end position="880"/>
    </location>
</feature>
<proteinExistence type="predicted"/>
<dbReference type="Gene3D" id="2.60.120.1000">
    <property type="match status" value="1"/>
</dbReference>
<dbReference type="Pfam" id="PF16977">
    <property type="entry name" value="ApeC"/>
    <property type="match status" value="1"/>
</dbReference>
<dbReference type="PROSITE" id="PS01180">
    <property type="entry name" value="CUB"/>
    <property type="match status" value="1"/>
</dbReference>
<dbReference type="AlphaFoldDB" id="A0A7R9QQG4"/>
<keyword evidence="1" id="KW-1015">Disulfide bond</keyword>
<sequence length="942" mass="106970">MGPGDDIYSIKTIVHHNSELIESVRGYEAPGSYVKNITYGTDLIQEKQIEALIDISFSCQQYIRWDCKGAMFGFWYARDIDNWWVGRGWKNQYYWGGAETDSKNCGCFPYCYPTVRNSTCNCDANLKLQWLEDSGLLLDRSRLPVLQLRFGDTGESYEAGQYTLGPLVCRARGHKLVRNGYFRAPVTIESPGYPNSYPPAFHRYKWQIIISEGQIIELVFPYYDVVHFGAYNSVPNCRYVVEIDIKNSTGGVIRNIKREKASPPYFISDGTETIVDLTFTTCNQLKDIEKKAIPKANTTKKWINNIAEGKSADQSSTRSGLEAALAVDGNVERKQHTKCTATNYEHEPWWRVNLQKRHRIYGVQINTADITAQNEDLHWPHGQYGLPMPVSGCPSTSDTKWQTGVRFHDVRHEPVQDDRFRYWSQGIMLMGGATDGGIAQHFCIRDSKPPEKSAPNGNNYGWMPGKYCIFQVADTCPEGFTSGSIAWFDKSNATLPSESRNYVKGALPKGIYTKQNTTIYYCCREDGNPEVSIRLPKDRPFYLLQYGDECQKVEGMSEIEHFFHYEEEVQLSGISLELIFITGTNQLKFHDPHPRVDIALFEKGLTLHYCYYDVSDQLKGFQVLVDTTPDTYGFSRFYDETTGISRAVDKPFLSAVECASFDVTASDSEVITLNCKQAIEGQYVVIFMKDRFDSLRLCEVKVFGEESCGRPLGMATEEILDTAISASSIDSHGFFHHPVNSRLNSAKAWCAAITDQHKYIQIDLLYGENQQIHGMKSPFPVSDYVTVVGIAMQGMVNAFKSSFVTQFQLLFSNDTTKWTFEEEPIGRQKVYKCVQCESQSIDGNDIVMYNLLKPILARYVRVKILNFKIAPCLRLEVIGCRDLSKPCVTTLTEPSGVIFSPNYPFYYAQYKSCWWHINPGPNKHVELDFVVMDLATKDKSSG</sequence>
<dbReference type="InterPro" id="IPR000421">
    <property type="entry name" value="FA58C"/>
</dbReference>
<evidence type="ECO:0000259" key="3">
    <source>
        <dbReference type="PROSITE" id="PS01180"/>
    </source>
</evidence>
<dbReference type="PROSITE" id="PS50022">
    <property type="entry name" value="FA58C_3"/>
    <property type="match status" value="1"/>
</dbReference>
<dbReference type="SUPFAM" id="SSF49785">
    <property type="entry name" value="Galactose-binding domain-like"/>
    <property type="match status" value="3"/>
</dbReference>
<feature type="domain" description="CUB" evidence="3">
    <location>
        <begin position="887"/>
        <end position="942"/>
    </location>
</feature>
<evidence type="ECO:0000313" key="6">
    <source>
        <dbReference type="Proteomes" id="UP000728032"/>
    </source>
</evidence>
<dbReference type="InterPro" id="IPR035914">
    <property type="entry name" value="Sperma_CUB_dom_sf"/>
</dbReference>
<dbReference type="InterPro" id="IPR031569">
    <property type="entry name" value="ApeC"/>
</dbReference>
<dbReference type="CDD" id="cd00041">
    <property type="entry name" value="CUB"/>
    <property type="match status" value="1"/>
</dbReference>
<dbReference type="EMBL" id="OC920846">
    <property type="protein sequence ID" value="CAD7652878.1"/>
    <property type="molecule type" value="Genomic_DNA"/>
</dbReference>
<gene>
    <name evidence="5" type="ORF">ONB1V03_LOCUS9536</name>
</gene>
<evidence type="ECO:0000259" key="4">
    <source>
        <dbReference type="PROSITE" id="PS50022"/>
    </source>
</evidence>
<dbReference type="Pfam" id="PF00431">
    <property type="entry name" value="CUB"/>
    <property type="match status" value="1"/>
</dbReference>
<name>A0A7R9QQG4_9ACAR</name>
<keyword evidence="6" id="KW-1185">Reference proteome</keyword>
<evidence type="ECO:0000256" key="1">
    <source>
        <dbReference type="ARBA" id="ARBA00023157"/>
    </source>
</evidence>
<dbReference type="Gene3D" id="2.60.120.290">
    <property type="entry name" value="Spermadhesin, CUB domain"/>
    <property type="match status" value="2"/>
</dbReference>
<dbReference type="EMBL" id="CAJPVJ010006021">
    <property type="protein sequence ID" value="CAG2170065.1"/>
    <property type="molecule type" value="Genomic_DNA"/>
</dbReference>
<dbReference type="SUPFAM" id="SSF49854">
    <property type="entry name" value="Spermadhesin, CUB domain"/>
    <property type="match status" value="2"/>
</dbReference>
<comment type="caution">
    <text evidence="2">Lacks conserved residue(s) required for the propagation of feature annotation.</text>
</comment>
<evidence type="ECO:0000313" key="5">
    <source>
        <dbReference type="EMBL" id="CAD7652878.1"/>
    </source>
</evidence>
<dbReference type="InterPro" id="IPR008979">
    <property type="entry name" value="Galactose-bd-like_sf"/>
</dbReference>
<accession>A0A7R9QQG4</accession>
<evidence type="ECO:0000256" key="2">
    <source>
        <dbReference type="PROSITE-ProRule" id="PRU00059"/>
    </source>
</evidence>
<dbReference type="CDD" id="cd00057">
    <property type="entry name" value="FA58C"/>
    <property type="match status" value="1"/>
</dbReference>
<protein>
    <submittedName>
        <fullName evidence="5">Uncharacterized protein</fullName>
    </submittedName>
</protein>
<dbReference type="InterPro" id="IPR000859">
    <property type="entry name" value="CUB_dom"/>
</dbReference>
<organism evidence="5">
    <name type="scientific">Oppiella nova</name>
    <dbReference type="NCBI Taxonomy" id="334625"/>
    <lineage>
        <taxon>Eukaryota</taxon>
        <taxon>Metazoa</taxon>
        <taxon>Ecdysozoa</taxon>
        <taxon>Arthropoda</taxon>
        <taxon>Chelicerata</taxon>
        <taxon>Arachnida</taxon>
        <taxon>Acari</taxon>
        <taxon>Acariformes</taxon>
        <taxon>Sarcoptiformes</taxon>
        <taxon>Oribatida</taxon>
        <taxon>Brachypylina</taxon>
        <taxon>Oppioidea</taxon>
        <taxon>Oppiidae</taxon>
        <taxon>Oppiella</taxon>
    </lineage>
</organism>